<reference evidence="2 3" key="1">
    <citation type="submission" date="2019-03" db="EMBL/GenBank/DDBJ databases">
        <authorList>
            <person name="Kim M.K.M."/>
        </authorList>
    </citation>
    <scope>NUCLEOTIDE SEQUENCE [LARGE SCALE GENOMIC DNA]</scope>
    <source>
        <strain evidence="2 3">18JY21-1</strain>
    </source>
</reference>
<name>A0A4R4E8M7_9BACL</name>
<evidence type="ECO:0000313" key="2">
    <source>
        <dbReference type="EMBL" id="TCZ76154.1"/>
    </source>
</evidence>
<protein>
    <recommendedName>
        <fullName evidence="4">Replicative helicase inhibitor G39P N-terminal domain-containing protein</fullName>
    </recommendedName>
</protein>
<dbReference type="OrthoDB" id="2625859at2"/>
<evidence type="ECO:0008006" key="4">
    <source>
        <dbReference type="Google" id="ProtNLM"/>
    </source>
</evidence>
<sequence>MELAEVAKLFKTVKKRYPSFDASLESVNECHKYLRDFPYDVAVANVDQHIMTDKFPPTISDIRGRLGEQQDRQRSKDAAQEYFEQLDAWKASAAPPPPGLRGKIRDLLQR</sequence>
<dbReference type="Proteomes" id="UP000295418">
    <property type="component" value="Unassembled WGS sequence"/>
</dbReference>
<keyword evidence="3" id="KW-1185">Reference proteome</keyword>
<evidence type="ECO:0000256" key="1">
    <source>
        <dbReference type="SAM" id="MobiDB-lite"/>
    </source>
</evidence>
<feature type="region of interest" description="Disordered" evidence="1">
    <location>
        <begin position="89"/>
        <end position="110"/>
    </location>
</feature>
<dbReference type="RefSeq" id="WP_132418880.1">
    <property type="nucleotide sequence ID" value="NZ_SKFG01000014.1"/>
</dbReference>
<dbReference type="AlphaFoldDB" id="A0A4R4E8M7"/>
<gene>
    <name evidence="2" type="ORF">E0485_15050</name>
</gene>
<proteinExistence type="predicted"/>
<organism evidence="2 3">
    <name type="scientific">Paenibacillus albiflavus</name>
    <dbReference type="NCBI Taxonomy" id="2545760"/>
    <lineage>
        <taxon>Bacteria</taxon>
        <taxon>Bacillati</taxon>
        <taxon>Bacillota</taxon>
        <taxon>Bacilli</taxon>
        <taxon>Bacillales</taxon>
        <taxon>Paenibacillaceae</taxon>
        <taxon>Paenibacillus</taxon>
    </lineage>
</organism>
<evidence type="ECO:0000313" key="3">
    <source>
        <dbReference type="Proteomes" id="UP000295418"/>
    </source>
</evidence>
<comment type="caution">
    <text evidence="2">The sequence shown here is derived from an EMBL/GenBank/DDBJ whole genome shotgun (WGS) entry which is preliminary data.</text>
</comment>
<dbReference type="EMBL" id="SKFG01000014">
    <property type="protein sequence ID" value="TCZ76154.1"/>
    <property type="molecule type" value="Genomic_DNA"/>
</dbReference>
<accession>A0A4R4E8M7</accession>
<dbReference type="Gene3D" id="1.10.8.200">
    <property type="entry name" value="Replisome organizer (g39p helicase loader/inhibitor protein)"/>
    <property type="match status" value="1"/>
</dbReference>